<evidence type="ECO:0000313" key="1">
    <source>
        <dbReference type="EMBL" id="VDL72957.1"/>
    </source>
</evidence>
<sequence>MKLERKKSLNEAVNVKGIWLIRYWDEDWVTLVAIDPLMMQVRRRIRLRRVWKTMNSTEKDFSERGAELGAAHVIGVKLSVVQQDSGGRLALVGTQSEETYALMATFRTELQGDI</sequence>
<reference evidence="1 2" key="2">
    <citation type="submission" date="2018-11" db="EMBL/GenBank/DDBJ databases">
        <authorList>
            <consortium name="Pathogen Informatics"/>
        </authorList>
    </citation>
    <scope>NUCLEOTIDE SEQUENCE [LARGE SCALE GENOMIC DNA]</scope>
</reference>
<keyword evidence="2" id="KW-1185">Reference proteome</keyword>
<evidence type="ECO:0000313" key="3">
    <source>
        <dbReference type="WBParaSite" id="NBR_0000936701-mRNA-1"/>
    </source>
</evidence>
<dbReference type="AlphaFoldDB" id="A0A0N4Y191"/>
<gene>
    <name evidence="1" type="ORF">NBR_LOCUS9368</name>
</gene>
<name>A0A0N4Y191_NIPBR</name>
<dbReference type="EMBL" id="UYSL01020131">
    <property type="protein sequence ID" value="VDL72957.1"/>
    <property type="molecule type" value="Genomic_DNA"/>
</dbReference>
<reference evidence="3" key="1">
    <citation type="submission" date="2017-02" db="UniProtKB">
        <authorList>
            <consortium name="WormBaseParasite"/>
        </authorList>
    </citation>
    <scope>IDENTIFICATION</scope>
</reference>
<organism evidence="3">
    <name type="scientific">Nippostrongylus brasiliensis</name>
    <name type="common">Rat hookworm</name>
    <dbReference type="NCBI Taxonomy" id="27835"/>
    <lineage>
        <taxon>Eukaryota</taxon>
        <taxon>Metazoa</taxon>
        <taxon>Ecdysozoa</taxon>
        <taxon>Nematoda</taxon>
        <taxon>Chromadorea</taxon>
        <taxon>Rhabditida</taxon>
        <taxon>Rhabditina</taxon>
        <taxon>Rhabditomorpha</taxon>
        <taxon>Strongyloidea</taxon>
        <taxon>Heligmosomidae</taxon>
        <taxon>Nippostrongylus</taxon>
    </lineage>
</organism>
<protein>
    <submittedName>
        <fullName evidence="3">Transposase</fullName>
    </submittedName>
</protein>
<dbReference type="WBParaSite" id="NBR_0000936701-mRNA-1">
    <property type="protein sequence ID" value="NBR_0000936701-mRNA-1"/>
    <property type="gene ID" value="NBR_0000936701"/>
</dbReference>
<accession>A0A0N4Y191</accession>
<proteinExistence type="predicted"/>
<dbReference type="Proteomes" id="UP000271162">
    <property type="component" value="Unassembled WGS sequence"/>
</dbReference>
<evidence type="ECO:0000313" key="2">
    <source>
        <dbReference type="Proteomes" id="UP000271162"/>
    </source>
</evidence>